<dbReference type="Proteomes" id="UP001156102">
    <property type="component" value="Unassembled WGS sequence"/>
</dbReference>
<dbReference type="InterPro" id="IPR019644">
    <property type="entry name" value="DUF2508"/>
</dbReference>
<reference evidence="1" key="1">
    <citation type="submission" date="2022-07" db="EMBL/GenBank/DDBJ databases">
        <authorList>
            <person name="Li W.-J."/>
            <person name="Deng Q.-Q."/>
        </authorList>
    </citation>
    <scope>NUCLEOTIDE SEQUENCE</scope>
    <source>
        <strain evidence="1">SYSU M60031</strain>
    </source>
</reference>
<proteinExistence type="predicted"/>
<dbReference type="Pfam" id="PF10704">
    <property type="entry name" value="DUF2508"/>
    <property type="match status" value="1"/>
</dbReference>
<dbReference type="AlphaFoldDB" id="A0AA42BSG0"/>
<name>A0AA42BSG0_9BACI</name>
<protein>
    <submittedName>
        <fullName evidence="1">YaaL family protein</fullName>
    </submittedName>
</protein>
<keyword evidence="2" id="KW-1185">Reference proteome</keyword>
<evidence type="ECO:0000313" key="2">
    <source>
        <dbReference type="Proteomes" id="UP001156102"/>
    </source>
</evidence>
<sequence length="73" mass="8865">MFFHRKGRLRKEFDQELISLLEQSKQELIRQKRIVEQSLEPSEDVICHMLIAEAKYFYLLRSAKLRQVKMVKL</sequence>
<organism evidence="1 2">
    <name type="scientific">Ectobacillus ponti</name>
    <dbReference type="NCBI Taxonomy" id="2961894"/>
    <lineage>
        <taxon>Bacteria</taxon>
        <taxon>Bacillati</taxon>
        <taxon>Bacillota</taxon>
        <taxon>Bacilli</taxon>
        <taxon>Bacillales</taxon>
        <taxon>Bacillaceae</taxon>
        <taxon>Ectobacillus</taxon>
    </lineage>
</organism>
<comment type="caution">
    <text evidence="1">The sequence shown here is derived from an EMBL/GenBank/DDBJ whole genome shotgun (WGS) entry which is preliminary data.</text>
</comment>
<gene>
    <name evidence="1" type="ORF">NK662_22805</name>
</gene>
<dbReference type="EMBL" id="JANCLT010000026">
    <property type="protein sequence ID" value="MCP8971351.1"/>
    <property type="molecule type" value="Genomic_DNA"/>
</dbReference>
<accession>A0AA42BSG0</accession>
<dbReference type="RefSeq" id="WP_254761280.1">
    <property type="nucleotide sequence ID" value="NZ_JANCLT010000026.1"/>
</dbReference>
<evidence type="ECO:0000313" key="1">
    <source>
        <dbReference type="EMBL" id="MCP8971351.1"/>
    </source>
</evidence>